<dbReference type="Pfam" id="PF02518">
    <property type="entry name" value="HATPase_c"/>
    <property type="match status" value="1"/>
</dbReference>
<dbReference type="EMBL" id="FNKK01000002">
    <property type="protein sequence ID" value="SDQ76661.1"/>
    <property type="molecule type" value="Genomic_DNA"/>
</dbReference>
<keyword evidence="13" id="KW-1185">Reference proteome</keyword>
<evidence type="ECO:0000256" key="9">
    <source>
        <dbReference type="SAM" id="Phobius"/>
    </source>
</evidence>
<dbReference type="SUPFAM" id="SSF55874">
    <property type="entry name" value="ATPase domain of HSP90 chaperone/DNA topoisomerase II/histidine kinase"/>
    <property type="match status" value="1"/>
</dbReference>
<evidence type="ECO:0000256" key="1">
    <source>
        <dbReference type="ARBA" id="ARBA00000085"/>
    </source>
</evidence>
<name>A0A1H1DJC5_9ACTN</name>
<dbReference type="Proteomes" id="UP000217103">
    <property type="component" value="Unassembled WGS sequence"/>
</dbReference>
<evidence type="ECO:0000256" key="5">
    <source>
        <dbReference type="ARBA" id="ARBA00022741"/>
    </source>
</evidence>
<evidence type="ECO:0000256" key="4">
    <source>
        <dbReference type="ARBA" id="ARBA00022679"/>
    </source>
</evidence>
<keyword evidence="3" id="KW-0597">Phosphoprotein</keyword>
<dbReference type="AlphaFoldDB" id="A0A1H1DJC5"/>
<gene>
    <name evidence="12" type="ORF">SAMN04489764_2038</name>
</gene>
<feature type="transmembrane region" description="Helical" evidence="9">
    <location>
        <begin position="91"/>
        <end position="110"/>
    </location>
</feature>
<keyword evidence="9" id="KW-0472">Membrane</keyword>
<evidence type="ECO:0000256" key="6">
    <source>
        <dbReference type="ARBA" id="ARBA00022777"/>
    </source>
</evidence>
<proteinExistence type="predicted"/>
<dbReference type="Pfam" id="PF07730">
    <property type="entry name" value="HisKA_3"/>
    <property type="match status" value="1"/>
</dbReference>
<dbReference type="Gene3D" id="3.30.565.10">
    <property type="entry name" value="Histidine kinase-like ATPase, C-terminal domain"/>
    <property type="match status" value="1"/>
</dbReference>
<evidence type="ECO:0000259" key="10">
    <source>
        <dbReference type="Pfam" id="PF02518"/>
    </source>
</evidence>
<evidence type="ECO:0000259" key="11">
    <source>
        <dbReference type="Pfam" id="PF07730"/>
    </source>
</evidence>
<dbReference type="STRING" id="35622.SAMN04489764_2038"/>
<keyword evidence="5" id="KW-0547">Nucleotide-binding</keyword>
<evidence type="ECO:0000313" key="13">
    <source>
        <dbReference type="Proteomes" id="UP000217103"/>
    </source>
</evidence>
<dbReference type="InterPro" id="IPR050482">
    <property type="entry name" value="Sensor_HK_TwoCompSys"/>
</dbReference>
<comment type="catalytic activity">
    <reaction evidence="1">
        <text>ATP + protein L-histidine = ADP + protein N-phospho-L-histidine.</text>
        <dbReference type="EC" id="2.7.13.3"/>
    </reaction>
</comment>
<dbReference type="EC" id="2.7.13.3" evidence="2"/>
<keyword evidence="9" id="KW-0812">Transmembrane</keyword>
<evidence type="ECO:0000256" key="8">
    <source>
        <dbReference type="ARBA" id="ARBA00023012"/>
    </source>
</evidence>
<dbReference type="InterPro" id="IPR036890">
    <property type="entry name" value="HATPase_C_sf"/>
</dbReference>
<feature type="transmembrane region" description="Helical" evidence="9">
    <location>
        <begin position="24"/>
        <end position="42"/>
    </location>
</feature>
<organism evidence="12 13">
    <name type="scientific">Thermostaphylospora chromogena</name>
    <dbReference type="NCBI Taxonomy" id="35622"/>
    <lineage>
        <taxon>Bacteria</taxon>
        <taxon>Bacillati</taxon>
        <taxon>Actinomycetota</taxon>
        <taxon>Actinomycetes</taxon>
        <taxon>Streptosporangiales</taxon>
        <taxon>Thermomonosporaceae</taxon>
        <taxon>Thermostaphylospora</taxon>
    </lineage>
</organism>
<keyword evidence="9" id="KW-1133">Transmembrane helix</keyword>
<dbReference type="GO" id="GO:0005524">
    <property type="term" value="F:ATP binding"/>
    <property type="evidence" value="ECO:0007669"/>
    <property type="project" value="UniProtKB-KW"/>
</dbReference>
<feature type="transmembrane region" description="Helical" evidence="9">
    <location>
        <begin position="117"/>
        <end position="135"/>
    </location>
</feature>
<evidence type="ECO:0000256" key="3">
    <source>
        <dbReference type="ARBA" id="ARBA00022553"/>
    </source>
</evidence>
<evidence type="ECO:0000256" key="2">
    <source>
        <dbReference type="ARBA" id="ARBA00012438"/>
    </source>
</evidence>
<dbReference type="PANTHER" id="PTHR24421:SF10">
    <property type="entry name" value="NITRATE_NITRITE SENSOR PROTEIN NARQ"/>
    <property type="match status" value="1"/>
</dbReference>
<keyword evidence="8" id="KW-0902">Two-component regulatory system</keyword>
<keyword evidence="6 12" id="KW-0418">Kinase</keyword>
<feature type="domain" description="Signal transduction histidine kinase subgroup 3 dimerisation and phosphoacceptor" evidence="11">
    <location>
        <begin position="180"/>
        <end position="244"/>
    </location>
</feature>
<dbReference type="InterPro" id="IPR011712">
    <property type="entry name" value="Sig_transdc_His_kin_sub3_dim/P"/>
</dbReference>
<accession>A0A1H1DJC5</accession>
<dbReference type="PANTHER" id="PTHR24421">
    <property type="entry name" value="NITRATE/NITRITE SENSOR PROTEIN NARX-RELATED"/>
    <property type="match status" value="1"/>
</dbReference>
<feature type="transmembrane region" description="Helical" evidence="9">
    <location>
        <begin position="49"/>
        <end position="71"/>
    </location>
</feature>
<keyword evidence="7" id="KW-0067">ATP-binding</keyword>
<sequence>MRDSVGVVTGHGSVFRWAQAMFPIPRWAVGVLTASAAITALLANELPGWAWWGLLPTLVTAVALLGLYPIVSLGLCAEASVATAAAMAHGVPVWSVAIEIAICVISLVAGRLAPRPVPALCALTAGAALGVLFPIVSGGGWGTGLFMLGSVVALPWMIGRSHGQQAELMAIAVEQARLRERNRIARDMHDTLGHELSLLALRAGALEMAPDLAERHRRAAAEIRIGAGEATERLAEILAMLRDDEPAPLHPAAERVEDLVDRAAQAGLPISLERHGTRRPPPWIERAACRVVQEALTNAAKHAPGHPVQVRLTTEDDATTVTVVNALPPDARPGAGGRLGLAGLHEHVRLVGGTLQAGPRGREFEVAATLPHKEEK</sequence>
<evidence type="ECO:0000256" key="7">
    <source>
        <dbReference type="ARBA" id="ARBA00022840"/>
    </source>
</evidence>
<dbReference type="GO" id="GO:0016020">
    <property type="term" value="C:membrane"/>
    <property type="evidence" value="ECO:0007669"/>
    <property type="project" value="InterPro"/>
</dbReference>
<keyword evidence="4" id="KW-0808">Transferase</keyword>
<dbReference type="GO" id="GO:0000155">
    <property type="term" value="F:phosphorelay sensor kinase activity"/>
    <property type="evidence" value="ECO:0007669"/>
    <property type="project" value="InterPro"/>
</dbReference>
<feature type="domain" description="Histidine kinase/HSP90-like ATPase" evidence="10">
    <location>
        <begin position="286"/>
        <end position="372"/>
    </location>
</feature>
<dbReference type="Gene3D" id="1.20.5.1930">
    <property type="match status" value="1"/>
</dbReference>
<dbReference type="GO" id="GO:0046983">
    <property type="term" value="F:protein dimerization activity"/>
    <property type="evidence" value="ECO:0007669"/>
    <property type="project" value="InterPro"/>
</dbReference>
<dbReference type="InterPro" id="IPR003594">
    <property type="entry name" value="HATPase_dom"/>
</dbReference>
<dbReference type="CDD" id="cd16917">
    <property type="entry name" value="HATPase_UhpB-NarQ-NarX-like"/>
    <property type="match status" value="1"/>
</dbReference>
<reference evidence="12 13" key="1">
    <citation type="submission" date="2016-10" db="EMBL/GenBank/DDBJ databases">
        <authorList>
            <person name="de Groot N.N."/>
        </authorList>
    </citation>
    <scope>NUCLEOTIDE SEQUENCE [LARGE SCALE GENOMIC DNA]</scope>
    <source>
        <strain evidence="12 13">DSM 43794</strain>
    </source>
</reference>
<evidence type="ECO:0000313" key="12">
    <source>
        <dbReference type="EMBL" id="SDQ76661.1"/>
    </source>
</evidence>
<protein>
    <recommendedName>
        <fullName evidence="2">histidine kinase</fullName>
        <ecNumber evidence="2">2.7.13.3</ecNumber>
    </recommendedName>
</protein>